<dbReference type="OrthoDB" id="408683at2759"/>
<reference evidence="1 2" key="1">
    <citation type="submission" date="2019-09" db="EMBL/GenBank/DDBJ databases">
        <authorList>
            <person name="Brejova B."/>
        </authorList>
    </citation>
    <scope>NUCLEOTIDE SEQUENCE [LARGE SCALE GENOMIC DNA]</scope>
</reference>
<dbReference type="RefSeq" id="XP_031855376.1">
    <property type="nucleotide sequence ID" value="XM_031999485.1"/>
</dbReference>
<evidence type="ECO:0000313" key="1">
    <source>
        <dbReference type="EMBL" id="VVT55851.1"/>
    </source>
</evidence>
<proteinExistence type="predicted"/>
<protein>
    <submittedName>
        <fullName evidence="1">Uncharacterized protein</fullName>
    </submittedName>
</protein>
<organism evidence="1 2">
    <name type="scientific">Magnusiomyces paraingens</name>
    <dbReference type="NCBI Taxonomy" id="2606893"/>
    <lineage>
        <taxon>Eukaryota</taxon>
        <taxon>Fungi</taxon>
        <taxon>Dikarya</taxon>
        <taxon>Ascomycota</taxon>
        <taxon>Saccharomycotina</taxon>
        <taxon>Dipodascomycetes</taxon>
        <taxon>Dipodascales</taxon>
        <taxon>Dipodascaceae</taxon>
        <taxon>Magnusiomyces</taxon>
    </lineage>
</organism>
<evidence type="ECO:0000313" key="2">
    <source>
        <dbReference type="Proteomes" id="UP000398389"/>
    </source>
</evidence>
<name>A0A5E8BXL7_9ASCO</name>
<dbReference type="GeneID" id="43583585"/>
<sequence length="148" mass="16657">MRADQLCIQPFKQARVDPPARGLHFQTIGKADSRGNCSELQPMKIKKSPGTPDFFISVIDTKEFNVPTLEQTLSLLDNVHVKGYKIKNPVKNNDKSQKVRGLTIPQQMNLLKRGYRNIIIAAVDSGIINMTSVADVPFGQEHVYYPYN</sequence>
<gene>
    <name evidence="1" type="ORF">SAPINGB_P004770</name>
</gene>
<keyword evidence="2" id="KW-1185">Reference proteome</keyword>
<dbReference type="EMBL" id="CABVLU010000003">
    <property type="protein sequence ID" value="VVT55851.1"/>
    <property type="molecule type" value="Genomic_DNA"/>
</dbReference>
<accession>A0A5E8BXL7</accession>
<dbReference type="AlphaFoldDB" id="A0A5E8BXL7"/>
<dbReference type="Proteomes" id="UP000398389">
    <property type="component" value="Unassembled WGS sequence"/>
</dbReference>